<organism evidence="2">
    <name type="scientific">hydrothermal vent metagenome</name>
    <dbReference type="NCBI Taxonomy" id="652676"/>
    <lineage>
        <taxon>unclassified sequences</taxon>
        <taxon>metagenomes</taxon>
        <taxon>ecological metagenomes</taxon>
    </lineage>
</organism>
<keyword evidence="1" id="KW-0812">Transmembrane</keyword>
<dbReference type="InterPro" id="IPR036249">
    <property type="entry name" value="Thioredoxin-like_sf"/>
</dbReference>
<dbReference type="AlphaFoldDB" id="A0A3B1A488"/>
<keyword evidence="1" id="KW-1133">Transmembrane helix</keyword>
<sequence length="164" mass="18727">MNKQNTSHWKFIPYRFQLKNIAVIFGFLTIYSFYSAANVVAKDIDITVYKSPTCGCCNKWIKHLEKEGFHVTAINKRDMHKIKQKFDVKREYQSCHTGKVGRYFIEGHVPAGDIKKLLAEKPYAKGLAVPGMPMGSPGMEGHRKDDYSVILINKQDKASVYANH</sequence>
<reference evidence="2" key="1">
    <citation type="submission" date="2018-06" db="EMBL/GenBank/DDBJ databases">
        <authorList>
            <person name="Zhirakovskaya E."/>
        </authorList>
    </citation>
    <scope>NUCLEOTIDE SEQUENCE</scope>
</reference>
<protein>
    <submittedName>
        <fullName evidence="2">CopG protein</fullName>
    </submittedName>
</protein>
<accession>A0A3B1A488</accession>
<feature type="transmembrane region" description="Helical" evidence="1">
    <location>
        <begin position="21"/>
        <end position="41"/>
    </location>
</feature>
<proteinExistence type="predicted"/>
<evidence type="ECO:0000313" key="2">
    <source>
        <dbReference type="EMBL" id="VAW93009.1"/>
    </source>
</evidence>
<dbReference type="SUPFAM" id="SSF52833">
    <property type="entry name" value="Thioredoxin-like"/>
    <property type="match status" value="1"/>
</dbReference>
<dbReference type="InterPro" id="IPR007332">
    <property type="entry name" value="DUF411"/>
</dbReference>
<dbReference type="Gene3D" id="3.40.30.10">
    <property type="entry name" value="Glutaredoxin"/>
    <property type="match status" value="1"/>
</dbReference>
<dbReference type="EMBL" id="UOFT01000029">
    <property type="protein sequence ID" value="VAW93009.1"/>
    <property type="molecule type" value="Genomic_DNA"/>
</dbReference>
<dbReference type="Pfam" id="PF04214">
    <property type="entry name" value="DUF411"/>
    <property type="match status" value="1"/>
</dbReference>
<evidence type="ECO:0000256" key="1">
    <source>
        <dbReference type="SAM" id="Phobius"/>
    </source>
</evidence>
<name>A0A3B1A488_9ZZZZ</name>
<keyword evidence="1" id="KW-0472">Membrane</keyword>
<gene>
    <name evidence="2" type="ORF">MNBD_GAMMA23-823</name>
</gene>